<proteinExistence type="predicted"/>
<dbReference type="EMBL" id="ACEC01000019">
    <property type="protein sequence ID" value="EEG31923.1"/>
    <property type="molecule type" value="Genomic_DNA"/>
</dbReference>
<dbReference type="Proteomes" id="UP000003340">
    <property type="component" value="Unassembled WGS sequence"/>
</dbReference>
<dbReference type="STRING" id="537013.CLOSTMETH_00391"/>
<dbReference type="HOGENOM" id="CLU_3231810_0_0_9"/>
<gene>
    <name evidence="2" type="ORF">CLOSTMETH_00391</name>
</gene>
<dbReference type="AlphaFoldDB" id="C0E993"/>
<evidence type="ECO:0000313" key="3">
    <source>
        <dbReference type="Proteomes" id="UP000003340"/>
    </source>
</evidence>
<evidence type="ECO:0000256" key="1">
    <source>
        <dbReference type="SAM" id="MobiDB-lite"/>
    </source>
</evidence>
<reference evidence="2 3" key="2">
    <citation type="submission" date="2009-02" db="EMBL/GenBank/DDBJ databases">
        <title>Draft genome sequence of Clostridium methylpentosum (DSM 5476).</title>
        <authorList>
            <person name="Sudarsanam P."/>
            <person name="Ley R."/>
            <person name="Guruge J."/>
            <person name="Turnbaugh P.J."/>
            <person name="Mahowald M."/>
            <person name="Liep D."/>
            <person name="Gordon J."/>
        </authorList>
    </citation>
    <scope>NUCLEOTIDE SEQUENCE [LARGE SCALE GENOMIC DNA]</scope>
    <source>
        <strain evidence="2 3">DSM 5476</strain>
    </source>
</reference>
<reference evidence="2 3" key="1">
    <citation type="submission" date="2009-01" db="EMBL/GenBank/DDBJ databases">
        <authorList>
            <person name="Fulton L."/>
            <person name="Clifton S."/>
            <person name="Fulton B."/>
            <person name="Xu J."/>
            <person name="Minx P."/>
            <person name="Pepin K.H."/>
            <person name="Johnson M."/>
            <person name="Bhonagiri V."/>
            <person name="Nash W.E."/>
            <person name="Mardis E.R."/>
            <person name="Wilson R.K."/>
        </authorList>
    </citation>
    <scope>NUCLEOTIDE SEQUENCE [LARGE SCALE GENOMIC DNA]</scope>
    <source>
        <strain evidence="2 3">DSM 5476</strain>
    </source>
</reference>
<accession>C0E993</accession>
<keyword evidence="3" id="KW-1185">Reference proteome</keyword>
<sequence length="43" mass="5095">MATTVIGNPDEQIWKLFSTFDKTKDQDDRPNQEKEQTQQPEKK</sequence>
<feature type="region of interest" description="Disordered" evidence="1">
    <location>
        <begin position="21"/>
        <end position="43"/>
    </location>
</feature>
<evidence type="ECO:0000313" key="2">
    <source>
        <dbReference type="EMBL" id="EEG31923.1"/>
    </source>
</evidence>
<protein>
    <submittedName>
        <fullName evidence="2">Uncharacterized protein</fullName>
    </submittedName>
</protein>
<comment type="caution">
    <text evidence="2">The sequence shown here is derived from an EMBL/GenBank/DDBJ whole genome shotgun (WGS) entry which is preliminary data.</text>
</comment>
<name>C0E993_9FIRM</name>
<organism evidence="2 3">
    <name type="scientific">[Clostridium] methylpentosum DSM 5476</name>
    <dbReference type="NCBI Taxonomy" id="537013"/>
    <lineage>
        <taxon>Bacteria</taxon>
        <taxon>Bacillati</taxon>
        <taxon>Bacillota</taxon>
        <taxon>Clostridia</taxon>
        <taxon>Eubacteriales</taxon>
        <taxon>Oscillospiraceae</taxon>
        <taxon>Oscillospiraceae incertae sedis</taxon>
    </lineage>
</organism>